<keyword evidence="2" id="KW-0238">DNA-binding</keyword>
<sequence length="92" mass="10044">MSLPDGEVDPLISSRVRAGILAFLSDRGAADFTELGAVLELANNTLSSHLQRLEAAGYIELRRGFLGRKPRTRVVLTQTGRTAWATHLDRLG</sequence>
<name>A0A7W9FCU7_9CAUL</name>
<dbReference type="EMBL" id="JACHOR010000001">
    <property type="protein sequence ID" value="MBB5744550.1"/>
    <property type="molecule type" value="Genomic_DNA"/>
</dbReference>
<dbReference type="Pfam" id="PF13601">
    <property type="entry name" value="HTH_34"/>
    <property type="match status" value="1"/>
</dbReference>
<evidence type="ECO:0000313" key="2">
    <source>
        <dbReference type="EMBL" id="MBB5744550.1"/>
    </source>
</evidence>
<reference evidence="2 3" key="1">
    <citation type="submission" date="2020-08" db="EMBL/GenBank/DDBJ databases">
        <title>Genomic Encyclopedia of Type Strains, Phase IV (KMG-IV): sequencing the most valuable type-strain genomes for metagenomic binning, comparative biology and taxonomic classification.</title>
        <authorList>
            <person name="Goeker M."/>
        </authorList>
    </citation>
    <scope>NUCLEOTIDE SEQUENCE [LARGE SCALE GENOMIC DNA]</scope>
    <source>
        <strain evidence="2 3">DSM 4737</strain>
    </source>
</reference>
<dbReference type="GO" id="GO:0003677">
    <property type="term" value="F:DNA binding"/>
    <property type="evidence" value="ECO:0007669"/>
    <property type="project" value="UniProtKB-KW"/>
</dbReference>
<dbReference type="AlphaFoldDB" id="A0A7W9FCU7"/>
<dbReference type="InterPro" id="IPR011991">
    <property type="entry name" value="ArsR-like_HTH"/>
</dbReference>
<evidence type="ECO:0000259" key="1">
    <source>
        <dbReference type="Pfam" id="PF13601"/>
    </source>
</evidence>
<proteinExistence type="predicted"/>
<protein>
    <submittedName>
        <fullName evidence="2">DNA-binding MarR family transcriptional regulator</fullName>
    </submittedName>
</protein>
<dbReference type="InterPro" id="IPR027395">
    <property type="entry name" value="WH_DNA-bd_dom"/>
</dbReference>
<dbReference type="GO" id="GO:0006355">
    <property type="term" value="P:regulation of DNA-templated transcription"/>
    <property type="evidence" value="ECO:0007669"/>
    <property type="project" value="UniProtKB-ARBA"/>
</dbReference>
<dbReference type="CDD" id="cd00090">
    <property type="entry name" value="HTH_ARSR"/>
    <property type="match status" value="1"/>
</dbReference>
<dbReference type="RefSeq" id="WP_343060265.1">
    <property type="nucleotide sequence ID" value="NZ_JACHOR010000001.1"/>
</dbReference>
<dbReference type="SUPFAM" id="SSF46785">
    <property type="entry name" value="Winged helix' DNA-binding domain"/>
    <property type="match status" value="1"/>
</dbReference>
<feature type="domain" description="Winged helix DNA-binding" evidence="1">
    <location>
        <begin position="16"/>
        <end position="91"/>
    </location>
</feature>
<dbReference type="InterPro" id="IPR036388">
    <property type="entry name" value="WH-like_DNA-bd_sf"/>
</dbReference>
<dbReference type="Proteomes" id="UP000545037">
    <property type="component" value="Unassembled WGS sequence"/>
</dbReference>
<comment type="caution">
    <text evidence="2">The sequence shown here is derived from an EMBL/GenBank/DDBJ whole genome shotgun (WGS) entry which is preliminary data.</text>
</comment>
<dbReference type="PANTHER" id="PTHR37318:SF1">
    <property type="entry name" value="BSL7504 PROTEIN"/>
    <property type="match status" value="1"/>
</dbReference>
<dbReference type="InterPro" id="IPR036390">
    <property type="entry name" value="WH_DNA-bd_sf"/>
</dbReference>
<dbReference type="PANTHER" id="PTHR37318">
    <property type="entry name" value="BSL7504 PROTEIN"/>
    <property type="match status" value="1"/>
</dbReference>
<accession>A0A7W9FCU7</accession>
<dbReference type="Gene3D" id="1.10.10.10">
    <property type="entry name" value="Winged helix-like DNA-binding domain superfamily/Winged helix DNA-binding domain"/>
    <property type="match status" value="1"/>
</dbReference>
<evidence type="ECO:0000313" key="3">
    <source>
        <dbReference type="Proteomes" id="UP000545037"/>
    </source>
</evidence>
<keyword evidence="3" id="KW-1185">Reference proteome</keyword>
<gene>
    <name evidence="2" type="ORF">GGR13_000122</name>
</gene>
<organism evidence="2 3">
    <name type="scientific">Brevundimonas variabilis</name>
    <dbReference type="NCBI Taxonomy" id="74312"/>
    <lineage>
        <taxon>Bacteria</taxon>
        <taxon>Pseudomonadati</taxon>
        <taxon>Pseudomonadota</taxon>
        <taxon>Alphaproteobacteria</taxon>
        <taxon>Caulobacterales</taxon>
        <taxon>Caulobacteraceae</taxon>
        <taxon>Brevundimonas</taxon>
    </lineage>
</organism>